<sequence length="846" mass="99103">MLISLTNKNLLKTLILLLICGGGGQNNTYLVSLIPFAFLKLLLCLYKIKQTHKKQQQFYKQTIQLFPNLKYPSLQDCKDYQQSLCFQYHLAYLLGEALSKADKIWYKGGYFTLNKKIKEAKHIYKLHQEYKAILKVFNLPYCFIPKESLLQTLSFLKALKHLYNASDSKTTQTFFLHLFNQIPFYTQRPFLLKYKEEILEWLESKEFKEQYIKTNHPYPPLLNPKRLYKKESIEVKSQREDRGRSEDGGELQRRGDREDRETKEGKEVEIQSKETKEKETQSNSKGIKGIKTESKESQDGELQSNTNVFIDSKSKEEIKSKEIKSNKEMGDKESKDNGISGSHTKERIRGESEEVKHKEKLVALTIQSNNEVKSKEIKEDRNRETKEGKEVEIQSKETKEKETQNIKGIIKEISKQQEIQNQKENSEELVEVKTEINKGIGDRDSENVESKNEESLQPYANLSYESIPASLAWDLNLPLPPYYKFVWLVTWGSGWSSMRSYLSNYGVQFSHLMACADRNSYRSMFDRILQNSGILCLINRFRFSNERLKFIYLVCNNIPLLVVFRDPISMAKTYANHLGYCGSRLANFTLACDCDDVLDYFDYSGGSSPSLEFCCNIATWGKMEWEILNEIPNAKIIGLDTQEIMPNVAFDTMNRVTKELGIFKETEKIRFADRINRGDLYGVLPFTLYANTQDIGKVTYKGNYDLSSLKLDESIKIFITTYQMHNNINCVDITNEMLNYKTKYQYLAIFVEESQIKNLRDNQGLYNATREYLNKFVVAMEKRIEIEKAKQFNENDILKYLREHKEMRMRLKKVFDKNLTFVKEYYPDILKSWKYYQEFLRICEEG</sequence>
<feature type="region of interest" description="Disordered" evidence="1">
    <location>
        <begin position="233"/>
        <end position="361"/>
    </location>
</feature>
<proteinExistence type="predicted"/>
<evidence type="ECO:0000313" key="2">
    <source>
        <dbReference type="EMBL" id="AWI33878.1"/>
    </source>
</evidence>
<dbReference type="EMBL" id="CP021886">
    <property type="protein sequence ID" value="AWI33878.1"/>
    <property type="molecule type" value="Genomic_DNA"/>
</dbReference>
<reference evidence="2 3" key="1">
    <citation type="submission" date="2017-06" db="EMBL/GenBank/DDBJ databases">
        <title>Complete genome of Helicobacter apodemus.</title>
        <authorList>
            <person name="Cho S."/>
        </authorList>
    </citation>
    <scope>NUCLEOTIDE SEQUENCE [LARGE SCALE GENOMIC DNA]</scope>
    <source>
        <strain evidence="3">SNUVETPUB-15-01</strain>
    </source>
</reference>
<dbReference type="OrthoDB" id="5330172at2"/>
<evidence type="ECO:0000313" key="3">
    <source>
        <dbReference type="Proteomes" id="UP000244890"/>
    </source>
</evidence>
<dbReference type="KEGG" id="had:CDV25_03200"/>
<dbReference type="InterPro" id="IPR021353">
    <property type="entry name" value="DUF2972"/>
</dbReference>
<dbReference type="Proteomes" id="UP000244890">
    <property type="component" value="Chromosome"/>
</dbReference>
<dbReference type="AlphaFoldDB" id="A0A2U8FCY9"/>
<name>A0A2U8FCY9_9HELI</name>
<feature type="compositionally biased region" description="Basic and acidic residues" evidence="1">
    <location>
        <begin position="312"/>
        <end position="336"/>
    </location>
</feature>
<gene>
    <name evidence="2" type="ORF">CDV25_03200</name>
</gene>
<dbReference type="RefSeq" id="WP_108910741.1">
    <property type="nucleotide sequence ID" value="NZ_CP021886.1"/>
</dbReference>
<dbReference type="Pfam" id="PF11186">
    <property type="entry name" value="DUF2972"/>
    <property type="match status" value="1"/>
</dbReference>
<feature type="region of interest" description="Disordered" evidence="1">
    <location>
        <begin position="373"/>
        <end position="399"/>
    </location>
</feature>
<evidence type="ECO:0000256" key="1">
    <source>
        <dbReference type="SAM" id="MobiDB-lite"/>
    </source>
</evidence>
<protein>
    <recommendedName>
        <fullName evidence="4">DUF2972 domain-containing protein</fullName>
    </recommendedName>
</protein>
<organism evidence="2 3">
    <name type="scientific">Helicobacter apodemus</name>
    <dbReference type="NCBI Taxonomy" id="135569"/>
    <lineage>
        <taxon>Bacteria</taxon>
        <taxon>Pseudomonadati</taxon>
        <taxon>Campylobacterota</taxon>
        <taxon>Epsilonproteobacteria</taxon>
        <taxon>Campylobacterales</taxon>
        <taxon>Helicobacteraceae</taxon>
        <taxon>Helicobacter</taxon>
    </lineage>
</organism>
<feature type="compositionally biased region" description="Basic and acidic residues" evidence="1">
    <location>
        <begin position="343"/>
        <end position="361"/>
    </location>
</feature>
<feature type="compositionally biased region" description="Basic and acidic residues" evidence="1">
    <location>
        <begin position="233"/>
        <end position="280"/>
    </location>
</feature>
<evidence type="ECO:0008006" key="4">
    <source>
        <dbReference type="Google" id="ProtNLM"/>
    </source>
</evidence>
<feature type="compositionally biased region" description="Polar residues" evidence="1">
    <location>
        <begin position="300"/>
        <end position="309"/>
    </location>
</feature>
<accession>A0A2U8FCY9</accession>